<reference evidence="8 9" key="1">
    <citation type="submission" date="2014-10" db="EMBL/GenBank/DDBJ databases">
        <title>Genome sequence of Ponticoccus sp. strain UMTAT08 isolated from clonal culture of toxic dinoflagellate Alexandrium tamiyavanichii.</title>
        <authorList>
            <person name="Gan H.Y."/>
            <person name="Muhd D.-D."/>
            <person name="Mohd Noor M.E."/>
            <person name="Yeong Y.S."/>
            <person name="Usup G."/>
        </authorList>
    </citation>
    <scope>NUCLEOTIDE SEQUENCE [LARGE SCALE GENOMIC DNA]</scope>
    <source>
        <strain evidence="8 9">UMTAT08</strain>
    </source>
</reference>
<dbReference type="Pfam" id="PF00691">
    <property type="entry name" value="OmpA"/>
    <property type="match status" value="1"/>
</dbReference>
<dbReference type="CDD" id="cd07185">
    <property type="entry name" value="OmpA_C-like"/>
    <property type="match status" value="1"/>
</dbReference>
<dbReference type="InterPro" id="IPR036737">
    <property type="entry name" value="OmpA-like_sf"/>
</dbReference>
<evidence type="ECO:0000256" key="3">
    <source>
        <dbReference type="ARBA" id="ARBA00023237"/>
    </source>
</evidence>
<dbReference type="AlphaFoldDB" id="A0A0B3RVP4"/>
<dbReference type="InterPro" id="IPR006665">
    <property type="entry name" value="OmpA-like"/>
</dbReference>
<feature type="chain" id="PRO_5002081386" evidence="6">
    <location>
        <begin position="22"/>
        <end position="216"/>
    </location>
</feature>
<evidence type="ECO:0000256" key="5">
    <source>
        <dbReference type="SAM" id="MobiDB-lite"/>
    </source>
</evidence>
<dbReference type="STRING" id="561184.SAMN05216376_1233"/>
<dbReference type="PRINTS" id="PR01021">
    <property type="entry name" value="OMPADOMAIN"/>
</dbReference>
<dbReference type="PANTHER" id="PTHR30329">
    <property type="entry name" value="STATOR ELEMENT OF FLAGELLAR MOTOR COMPLEX"/>
    <property type="match status" value="1"/>
</dbReference>
<comment type="caution">
    <text evidence="8">The sequence shown here is derived from an EMBL/GenBank/DDBJ whole genome shotgun (WGS) entry which is preliminary data.</text>
</comment>
<keyword evidence="3" id="KW-0998">Cell outer membrane</keyword>
<comment type="subcellular location">
    <subcellularLocation>
        <location evidence="1">Cell outer membrane</location>
    </subcellularLocation>
</comment>
<protein>
    <submittedName>
        <fullName evidence="8">OmpA/MotB</fullName>
    </submittedName>
</protein>
<dbReference type="OrthoDB" id="7170686at2"/>
<keyword evidence="6" id="KW-0732">Signal</keyword>
<evidence type="ECO:0000313" key="9">
    <source>
        <dbReference type="Proteomes" id="UP000030960"/>
    </source>
</evidence>
<proteinExistence type="predicted"/>
<name>A0A0B3RVP4_9RHOB</name>
<feature type="region of interest" description="Disordered" evidence="5">
    <location>
        <begin position="62"/>
        <end position="84"/>
    </location>
</feature>
<feature type="signal peptide" evidence="6">
    <location>
        <begin position="1"/>
        <end position="21"/>
    </location>
</feature>
<accession>A0A0B3RVP4</accession>
<evidence type="ECO:0000256" key="1">
    <source>
        <dbReference type="ARBA" id="ARBA00004442"/>
    </source>
</evidence>
<organism evidence="8 9">
    <name type="scientific">Mameliella alba</name>
    <dbReference type="NCBI Taxonomy" id="561184"/>
    <lineage>
        <taxon>Bacteria</taxon>
        <taxon>Pseudomonadati</taxon>
        <taxon>Pseudomonadota</taxon>
        <taxon>Alphaproteobacteria</taxon>
        <taxon>Rhodobacterales</taxon>
        <taxon>Roseobacteraceae</taxon>
        <taxon>Mameliella</taxon>
    </lineage>
</organism>
<dbReference type="SUPFAM" id="SSF103088">
    <property type="entry name" value="OmpA-like"/>
    <property type="match status" value="1"/>
</dbReference>
<evidence type="ECO:0000256" key="2">
    <source>
        <dbReference type="ARBA" id="ARBA00023136"/>
    </source>
</evidence>
<dbReference type="PATRIC" id="fig|1515334.3.peg.816"/>
<evidence type="ECO:0000256" key="6">
    <source>
        <dbReference type="SAM" id="SignalP"/>
    </source>
</evidence>
<dbReference type="Proteomes" id="UP000030960">
    <property type="component" value="Unassembled WGS sequence"/>
</dbReference>
<evidence type="ECO:0000259" key="7">
    <source>
        <dbReference type="PROSITE" id="PS51123"/>
    </source>
</evidence>
<evidence type="ECO:0000313" key="8">
    <source>
        <dbReference type="EMBL" id="KHQ54965.1"/>
    </source>
</evidence>
<dbReference type="EMBL" id="JSUQ01000002">
    <property type="protein sequence ID" value="KHQ54965.1"/>
    <property type="molecule type" value="Genomic_DNA"/>
</dbReference>
<sequence length="216" mass="23440">MTRKSLYLALPLLIGLGAPLAAQSVELKGFRLPPEPDERARDMSDCLAGIAEKCGPRVQLTRRSIDPGSVPGTKPAATNGLKPRLLIKDRTEDQSGAAKPGPLVSVDVEIFFDYNSATPATTSLPDIQTLATAITDERFATKRFVILGHTDARGSDSYNLDLSERRAESVRQRLQSLSGLSADRFISAGRGETDLKDPARPESEVNRRVQIILLDS</sequence>
<gene>
    <name evidence="8" type="ORF">OA50_00802</name>
</gene>
<evidence type="ECO:0000256" key="4">
    <source>
        <dbReference type="PROSITE-ProRule" id="PRU00473"/>
    </source>
</evidence>
<dbReference type="InterPro" id="IPR006664">
    <property type="entry name" value="OMP_bac"/>
</dbReference>
<dbReference type="RefSeq" id="WP_052244272.1">
    <property type="nucleotide sequence ID" value="NZ_JSUQ01000002.1"/>
</dbReference>
<dbReference type="PANTHER" id="PTHR30329:SF21">
    <property type="entry name" value="LIPOPROTEIN YIAD-RELATED"/>
    <property type="match status" value="1"/>
</dbReference>
<keyword evidence="2 4" id="KW-0472">Membrane</keyword>
<feature type="domain" description="OmpA-like" evidence="7">
    <location>
        <begin position="99"/>
        <end position="216"/>
    </location>
</feature>
<dbReference type="GO" id="GO:0009279">
    <property type="term" value="C:cell outer membrane"/>
    <property type="evidence" value="ECO:0007669"/>
    <property type="project" value="UniProtKB-SubCell"/>
</dbReference>
<dbReference type="Gene3D" id="3.30.1330.60">
    <property type="entry name" value="OmpA-like domain"/>
    <property type="match status" value="1"/>
</dbReference>
<keyword evidence="9" id="KW-1185">Reference proteome</keyword>
<dbReference type="PROSITE" id="PS51123">
    <property type="entry name" value="OMPA_2"/>
    <property type="match status" value="1"/>
</dbReference>
<dbReference type="InterPro" id="IPR050330">
    <property type="entry name" value="Bact_OuterMem_StrucFunc"/>
</dbReference>